<reference evidence="4 5" key="1">
    <citation type="submission" date="2019-03" db="EMBL/GenBank/DDBJ databases">
        <title>Freshwater and sediment microbial communities from various areas in North America, analyzing microbe dynamics in response to fracking.</title>
        <authorList>
            <person name="Lamendella R."/>
        </authorList>
    </citation>
    <scope>NUCLEOTIDE SEQUENCE [LARGE SCALE GENOMIC DNA]</scope>
    <source>
        <strain evidence="4 5">175.2</strain>
    </source>
</reference>
<comment type="caution">
    <text evidence="4">The sequence shown here is derived from an EMBL/GenBank/DDBJ whole genome shotgun (WGS) entry which is preliminary data.</text>
</comment>
<evidence type="ECO:0000313" key="5">
    <source>
        <dbReference type="Proteomes" id="UP000295097"/>
    </source>
</evidence>
<dbReference type="AlphaFoldDB" id="A0A4R3NVF9"/>
<keyword evidence="5" id="KW-1185">Reference proteome</keyword>
<dbReference type="GO" id="GO:0005737">
    <property type="term" value="C:cytoplasm"/>
    <property type="evidence" value="ECO:0007669"/>
    <property type="project" value="UniProtKB-SubCell"/>
</dbReference>
<keyword evidence="1 3" id="KW-0996">Nickel insertion</keyword>
<keyword evidence="3" id="KW-0963">Cytoplasm</keyword>
<comment type="function">
    <text evidence="3">Required for maturation of urease via the functional incorporation of the urease nickel metallocenter.</text>
</comment>
<evidence type="ECO:0000256" key="3">
    <source>
        <dbReference type="HAMAP-Rule" id="MF_01385"/>
    </source>
</evidence>
<dbReference type="InterPro" id="IPR002639">
    <property type="entry name" value="UreF"/>
</dbReference>
<dbReference type="EMBL" id="SMAR01000005">
    <property type="protein sequence ID" value="TCT42116.1"/>
    <property type="molecule type" value="Genomic_DNA"/>
</dbReference>
<comment type="subcellular location">
    <subcellularLocation>
        <location evidence="3">Cytoplasm</location>
    </subcellularLocation>
</comment>
<comment type="similarity">
    <text evidence="3">Belongs to the UreF family.</text>
</comment>
<keyword evidence="2 3" id="KW-0143">Chaperone</keyword>
<organism evidence="4 5">
    <name type="scientific">Martelella mediterranea</name>
    <dbReference type="NCBI Taxonomy" id="293089"/>
    <lineage>
        <taxon>Bacteria</taxon>
        <taxon>Pseudomonadati</taxon>
        <taxon>Pseudomonadota</taxon>
        <taxon>Alphaproteobacteria</taxon>
        <taxon>Hyphomicrobiales</taxon>
        <taxon>Aurantimonadaceae</taxon>
        <taxon>Martelella</taxon>
    </lineage>
</organism>
<dbReference type="PIRSF" id="PIRSF009467">
    <property type="entry name" value="Ureas_acces_UreF"/>
    <property type="match status" value="1"/>
</dbReference>
<gene>
    <name evidence="3" type="primary">ureF</name>
    <name evidence="4" type="ORF">EDC90_1005131</name>
</gene>
<protein>
    <recommendedName>
        <fullName evidence="3">Urease accessory protein UreF</fullName>
    </recommendedName>
</protein>
<accession>A0A4R3NVF9</accession>
<dbReference type="HAMAP" id="MF_01385">
    <property type="entry name" value="UreF"/>
    <property type="match status" value="1"/>
</dbReference>
<proteinExistence type="inferred from homology"/>
<dbReference type="GO" id="GO:0016151">
    <property type="term" value="F:nickel cation binding"/>
    <property type="evidence" value="ECO:0007669"/>
    <property type="project" value="UniProtKB-UniRule"/>
</dbReference>
<dbReference type="PANTHER" id="PTHR33620:SF1">
    <property type="entry name" value="UREASE ACCESSORY PROTEIN F"/>
    <property type="match status" value="1"/>
</dbReference>
<sequence length="233" mass="24231">MTITAIITTMTDQPVSGAVLLRLLSWLSPAFPLGGFAYSGGLERAAHDGLIQSGEDLESWLLSGLQHGFLWNDAVLLCESHRLQGENQPLDDIAALAEALAGSKERFLETTALGEAFLAASAAWPASVALNVPASPALPLAFGAVSSAHRIGLSAACQAYLHAQIAQYISAAIRLSVCGQVTGVAVLAALEGPVIEQAGNAVASSLDDLGGCTFRADVASLKHETQHSRLFRS</sequence>
<dbReference type="Pfam" id="PF01730">
    <property type="entry name" value="UreF"/>
    <property type="match status" value="1"/>
</dbReference>
<evidence type="ECO:0000313" key="4">
    <source>
        <dbReference type="EMBL" id="TCT42116.1"/>
    </source>
</evidence>
<name>A0A4R3NVF9_9HYPH</name>
<dbReference type="PANTHER" id="PTHR33620">
    <property type="entry name" value="UREASE ACCESSORY PROTEIN F"/>
    <property type="match status" value="1"/>
</dbReference>
<dbReference type="InterPro" id="IPR038277">
    <property type="entry name" value="UreF_sf"/>
</dbReference>
<dbReference type="Proteomes" id="UP000295097">
    <property type="component" value="Unassembled WGS sequence"/>
</dbReference>
<evidence type="ECO:0000256" key="2">
    <source>
        <dbReference type="ARBA" id="ARBA00023186"/>
    </source>
</evidence>
<comment type="subunit">
    <text evidence="3">UreD, UreF and UreG form a complex that acts as a GTP-hydrolysis-dependent molecular chaperone, activating the urease apoprotein by helping to assemble the nickel containing metallocenter of UreC. The UreE protein probably delivers the nickel.</text>
</comment>
<evidence type="ECO:0000256" key="1">
    <source>
        <dbReference type="ARBA" id="ARBA00022988"/>
    </source>
</evidence>
<dbReference type="Gene3D" id="1.10.4190.10">
    <property type="entry name" value="Urease accessory protein UreF"/>
    <property type="match status" value="1"/>
</dbReference>